<evidence type="ECO:0000256" key="1">
    <source>
        <dbReference type="ARBA" id="ARBA00007227"/>
    </source>
</evidence>
<keyword evidence="4" id="KW-1185">Reference proteome</keyword>
<dbReference type="EMBL" id="JABWMJ010000002">
    <property type="protein sequence ID" value="NUZ04900.1"/>
    <property type="molecule type" value="Genomic_DNA"/>
</dbReference>
<evidence type="ECO:0000259" key="2">
    <source>
        <dbReference type="PROSITE" id="PS50943"/>
    </source>
</evidence>
<dbReference type="SMART" id="SM00530">
    <property type="entry name" value="HTH_XRE"/>
    <property type="match status" value="1"/>
</dbReference>
<dbReference type="CDD" id="cd00093">
    <property type="entry name" value="HTH_XRE"/>
    <property type="match status" value="1"/>
</dbReference>
<name>A0A7Y6NKJ0_9BURK</name>
<dbReference type="PANTHER" id="PTHR40455">
    <property type="entry name" value="ANTITOXIN HIGA"/>
    <property type="match status" value="1"/>
</dbReference>
<feature type="domain" description="HTH cro/C1-type" evidence="2">
    <location>
        <begin position="63"/>
        <end position="116"/>
    </location>
</feature>
<gene>
    <name evidence="3" type="ORF">HQN59_03910</name>
</gene>
<comment type="caution">
    <text evidence="3">The sequence shown here is derived from an EMBL/GenBank/DDBJ whole genome shotgun (WGS) entry which is preliminary data.</text>
</comment>
<reference evidence="3 4" key="1">
    <citation type="submission" date="2020-06" db="EMBL/GenBank/DDBJ databases">
        <title>Schlegella sp. ID0723 isolated from air conditioner.</title>
        <authorList>
            <person name="Kim D.Y."/>
            <person name="Kim D.-U."/>
        </authorList>
    </citation>
    <scope>NUCLEOTIDE SEQUENCE [LARGE SCALE GENOMIC DNA]</scope>
    <source>
        <strain evidence="3 4">ID0723</strain>
    </source>
</reference>
<accession>A0A7Y6NKJ0</accession>
<sequence length="402" mass="45976">MKLRVIRDDLQYAALLEQAKELAISDPSPDSEEAERLAIISVLLEKYEEERFKLETPDPIDAILYRLAELGLKQKDFATIVGSRSRASEILARKRGLTIEMIRAIHEHLKIPAELLIAHPRDRDVDPEDLDWSKFPVREMKKRGWLDSDLAQGKTGEDLIRSFFARTSAHHAPVLLRKTLTGVQNEESRYAIYAWVARVLVRARDLRKVDVRYVQGSITDEFLRQIAKLSRSPDGPLLAREFLAMKGVTLVVEPHLPKTRLDGAAILDDGAPVIGLTLRYDRVDYFWFTLMHELIHVQRHLGRQHATFVDQDEMSNDEEKELEANIYAAEAFIPRQIWKSSDAYRTRKHEAVIQLADTLMIHPAIVAGRIQRETSNYRILKELSGVSGIGKLFQVSTQGDEE</sequence>
<dbReference type="PANTHER" id="PTHR40455:SF1">
    <property type="entry name" value="ANTITOXIN HIGA"/>
    <property type="match status" value="1"/>
</dbReference>
<dbReference type="GO" id="GO:0001046">
    <property type="term" value="F:core promoter sequence-specific DNA binding"/>
    <property type="evidence" value="ECO:0007669"/>
    <property type="project" value="TreeGrafter"/>
</dbReference>
<dbReference type="Pfam" id="PF06114">
    <property type="entry name" value="Peptidase_M78"/>
    <property type="match status" value="1"/>
</dbReference>
<dbReference type="InterPro" id="IPR001387">
    <property type="entry name" value="Cro/C1-type_HTH"/>
</dbReference>
<dbReference type="PROSITE" id="PS50943">
    <property type="entry name" value="HTH_CROC1"/>
    <property type="match status" value="1"/>
</dbReference>
<organism evidence="3 4">
    <name type="scientific">Piscinibacter koreensis</name>
    <dbReference type="NCBI Taxonomy" id="2742824"/>
    <lineage>
        <taxon>Bacteria</taxon>
        <taxon>Pseudomonadati</taxon>
        <taxon>Pseudomonadota</taxon>
        <taxon>Betaproteobacteria</taxon>
        <taxon>Burkholderiales</taxon>
        <taxon>Sphaerotilaceae</taxon>
        <taxon>Piscinibacter</taxon>
    </lineage>
</organism>
<dbReference type="SUPFAM" id="SSF47413">
    <property type="entry name" value="lambda repressor-like DNA-binding domains"/>
    <property type="match status" value="1"/>
</dbReference>
<dbReference type="AlphaFoldDB" id="A0A7Y6NKJ0"/>
<protein>
    <submittedName>
        <fullName evidence="3">ImmA/IrrE family metallo-endopeptidase</fullName>
    </submittedName>
</protein>
<comment type="similarity">
    <text evidence="1">Belongs to the short-chain fatty acyl-CoA assimilation regulator (ScfR) family.</text>
</comment>
<dbReference type="Pfam" id="PF01381">
    <property type="entry name" value="HTH_3"/>
    <property type="match status" value="1"/>
</dbReference>
<dbReference type="GO" id="GO:0006355">
    <property type="term" value="P:regulation of DNA-templated transcription"/>
    <property type="evidence" value="ECO:0007669"/>
    <property type="project" value="InterPro"/>
</dbReference>
<dbReference type="RefSeq" id="WP_176066347.1">
    <property type="nucleotide sequence ID" value="NZ_JABWMJ010000002.1"/>
</dbReference>
<dbReference type="InterPro" id="IPR010982">
    <property type="entry name" value="Lambda_DNA-bd_dom_sf"/>
</dbReference>
<dbReference type="InterPro" id="IPR010359">
    <property type="entry name" value="IrrE_HExxH"/>
</dbReference>
<proteinExistence type="inferred from homology"/>
<dbReference type="InterPro" id="IPR039060">
    <property type="entry name" value="Antitox_HigA"/>
</dbReference>
<evidence type="ECO:0000313" key="4">
    <source>
        <dbReference type="Proteomes" id="UP000529637"/>
    </source>
</evidence>
<dbReference type="Proteomes" id="UP000529637">
    <property type="component" value="Unassembled WGS sequence"/>
</dbReference>
<dbReference type="Gene3D" id="1.10.260.40">
    <property type="entry name" value="lambda repressor-like DNA-binding domains"/>
    <property type="match status" value="1"/>
</dbReference>
<evidence type="ECO:0000313" key="3">
    <source>
        <dbReference type="EMBL" id="NUZ04900.1"/>
    </source>
</evidence>